<evidence type="ECO:0000256" key="10">
    <source>
        <dbReference type="PIRSR" id="PIRSR000477-2"/>
    </source>
</evidence>
<dbReference type="InterPro" id="IPR011268">
    <property type="entry name" value="Purine_phosphorylase"/>
</dbReference>
<evidence type="ECO:0000256" key="8">
    <source>
        <dbReference type="ARBA" id="ARBA00048556"/>
    </source>
</evidence>
<dbReference type="CDD" id="cd09009">
    <property type="entry name" value="PNP-EcPNPII_like"/>
    <property type="match status" value="1"/>
</dbReference>
<feature type="binding site" evidence="10">
    <location>
        <position position="213"/>
    </location>
    <ligand>
        <name>phosphate</name>
        <dbReference type="ChEBI" id="CHEBI:43474"/>
    </ligand>
</feature>
<dbReference type="OrthoDB" id="1523230at2"/>
<dbReference type="NCBIfam" id="TIGR01697">
    <property type="entry name" value="PNPH-PUNA-XAPA"/>
    <property type="match status" value="1"/>
</dbReference>
<dbReference type="NCBIfam" id="TIGR01700">
    <property type="entry name" value="PNPH"/>
    <property type="match status" value="1"/>
</dbReference>
<comment type="subunit">
    <text evidence="4">Homotrimer.</text>
</comment>
<dbReference type="Pfam" id="PF01048">
    <property type="entry name" value="PNP_UDP_1"/>
    <property type="match status" value="1"/>
</dbReference>
<dbReference type="PANTHER" id="PTHR11904:SF9">
    <property type="entry name" value="PURINE NUCLEOSIDE PHOSPHORYLASE-RELATED"/>
    <property type="match status" value="1"/>
</dbReference>
<evidence type="ECO:0000256" key="6">
    <source>
        <dbReference type="ARBA" id="ARBA00022676"/>
    </source>
</evidence>
<dbReference type="STRING" id="112248.SAMN05444392_101503"/>
<evidence type="ECO:0000313" key="13">
    <source>
        <dbReference type="Proteomes" id="UP000184476"/>
    </source>
</evidence>
<evidence type="ECO:0000256" key="9">
    <source>
        <dbReference type="PIRNR" id="PIRNR000477"/>
    </source>
</evidence>
<gene>
    <name evidence="12" type="ORF">SAMN05444392_101503</name>
</gene>
<evidence type="ECO:0000256" key="4">
    <source>
        <dbReference type="ARBA" id="ARBA00011233"/>
    </source>
</evidence>
<feature type="binding site" evidence="10">
    <location>
        <position position="62"/>
    </location>
    <ligand>
        <name>phosphate</name>
        <dbReference type="ChEBI" id="CHEBI:43474"/>
    </ligand>
</feature>
<dbReference type="SUPFAM" id="SSF53167">
    <property type="entry name" value="Purine and uridine phosphorylases"/>
    <property type="match status" value="1"/>
</dbReference>
<dbReference type="GO" id="GO:0004731">
    <property type="term" value="F:purine-nucleoside phosphorylase activity"/>
    <property type="evidence" value="ECO:0007669"/>
    <property type="project" value="UniProtKB-EC"/>
</dbReference>
<evidence type="ECO:0000256" key="1">
    <source>
        <dbReference type="ARBA" id="ARBA00002678"/>
    </source>
</evidence>
<dbReference type="PROSITE" id="PS01240">
    <property type="entry name" value="PNP_MTAP_2"/>
    <property type="match status" value="1"/>
</dbReference>
<keyword evidence="6 9" id="KW-0328">Glycosyltransferase</keyword>
<dbReference type="Gene3D" id="3.40.50.1580">
    <property type="entry name" value="Nucleoside phosphorylase domain"/>
    <property type="match status" value="1"/>
</dbReference>
<feature type="binding site" evidence="10">
    <location>
        <position position="194"/>
    </location>
    <ligand>
        <name>a purine D-ribonucleoside</name>
        <dbReference type="ChEBI" id="CHEBI:142355"/>
    </ligand>
</feature>
<dbReference type="RefSeq" id="WP_073151430.1">
    <property type="nucleotide sequence ID" value="NZ_FQVL01000001.1"/>
</dbReference>
<dbReference type="InterPro" id="IPR000845">
    <property type="entry name" value="Nucleoside_phosphorylase_d"/>
</dbReference>
<reference evidence="12 13" key="1">
    <citation type="submission" date="2016-11" db="EMBL/GenBank/DDBJ databases">
        <authorList>
            <person name="Jaros S."/>
            <person name="Januszkiewicz K."/>
            <person name="Wedrychowicz H."/>
        </authorList>
    </citation>
    <scope>NUCLEOTIDE SEQUENCE [LARGE SCALE GENOMIC DNA]</scope>
    <source>
        <strain evidence="12 13">DSM 44666</strain>
    </source>
</reference>
<feature type="domain" description="Nucleoside phosphorylase" evidence="11">
    <location>
        <begin position="24"/>
        <end position="271"/>
    </location>
</feature>
<evidence type="ECO:0000256" key="7">
    <source>
        <dbReference type="ARBA" id="ARBA00022679"/>
    </source>
</evidence>
<proteinExistence type="inferred from homology"/>
<sequence length="276" mass="30294">MKQIADQITAAVSSIEKQLDKKPEIGLILGSGLGDLAQLIKQPTIIPYNQIPHFPQSTVEGHAGQFVFGELEGKQVLIMQGRVHLYEGHQMEQVTFPIRVMKKLGIHTLIVTNAAGGINQEFASGALMLIRDHINFMGQNPLVGPNDDEVGLRFPDMTYAYRPALRQQAKQVASEMGVTLEEGVYVGVLGPSYETPAEIRMFRQWGADAVGMSTVPEVIVAHHAGIHVLGISCITNMAAGILDQPLHHTEVMETAERVHDQFMALVQGIIRKIEHP</sequence>
<dbReference type="GO" id="GO:0005737">
    <property type="term" value="C:cytoplasm"/>
    <property type="evidence" value="ECO:0007669"/>
    <property type="project" value="TreeGrafter"/>
</dbReference>
<feature type="binding site" evidence="10">
    <location>
        <position position="114"/>
    </location>
    <ligand>
        <name>phosphate</name>
        <dbReference type="ChEBI" id="CHEBI:43474"/>
    </ligand>
</feature>
<protein>
    <recommendedName>
        <fullName evidence="9">Purine nucleoside phosphorylase</fullName>
        <ecNumber evidence="9">2.4.2.1</ecNumber>
    </recommendedName>
    <alternativeName>
        <fullName evidence="9">Inosine-guanosine phosphorylase</fullName>
    </alternativeName>
</protein>
<dbReference type="PIRSF" id="PIRSF000477">
    <property type="entry name" value="PurNPase"/>
    <property type="match status" value="1"/>
</dbReference>
<dbReference type="FunFam" id="3.40.50.1580:FF:000010">
    <property type="entry name" value="Purine nucleoside phosphorylase"/>
    <property type="match status" value="1"/>
</dbReference>
<dbReference type="UniPathway" id="UPA00606"/>
<keyword evidence="5" id="KW-0597">Phosphoprotein</keyword>
<evidence type="ECO:0000256" key="3">
    <source>
        <dbReference type="ARBA" id="ARBA00006751"/>
    </source>
</evidence>
<name>A0A1M4TJY8_9BACL</name>
<dbReference type="AlphaFoldDB" id="A0A1M4TJY8"/>
<dbReference type="EC" id="2.4.2.1" evidence="9"/>
<comment type="similarity">
    <text evidence="3 9">Belongs to the PNP/MTAP phosphorylase family.</text>
</comment>
<comment type="pathway">
    <text evidence="2 9">Purine metabolism; purine nucleoside salvage.</text>
</comment>
<dbReference type="InterPro" id="IPR011270">
    <property type="entry name" value="Pur_Nuc_Pase_Ino/Guo-sp"/>
</dbReference>
<keyword evidence="7 9" id="KW-0808">Transferase</keyword>
<feature type="binding site" evidence="10">
    <location>
        <position position="236"/>
    </location>
    <ligand>
        <name>a purine D-ribonucleoside</name>
        <dbReference type="ChEBI" id="CHEBI:142355"/>
    </ligand>
</feature>
<dbReference type="GO" id="GO:0009116">
    <property type="term" value="P:nucleoside metabolic process"/>
    <property type="evidence" value="ECO:0007669"/>
    <property type="project" value="InterPro"/>
</dbReference>
<keyword evidence="13" id="KW-1185">Reference proteome</keyword>
<dbReference type="InterPro" id="IPR018099">
    <property type="entry name" value="Purine_phosphorylase-2_CS"/>
</dbReference>
<feature type="binding site" evidence="10">
    <location>
        <position position="31"/>
    </location>
    <ligand>
        <name>phosphate</name>
        <dbReference type="ChEBI" id="CHEBI:43474"/>
    </ligand>
</feature>
<evidence type="ECO:0000259" key="11">
    <source>
        <dbReference type="Pfam" id="PF01048"/>
    </source>
</evidence>
<dbReference type="InterPro" id="IPR035994">
    <property type="entry name" value="Nucleoside_phosphorylase_sf"/>
</dbReference>
<dbReference type="PANTHER" id="PTHR11904">
    <property type="entry name" value="METHYLTHIOADENOSINE/PURINE NUCLEOSIDE PHOSPHORYLASE"/>
    <property type="match status" value="1"/>
</dbReference>
<organism evidence="12 13">
    <name type="scientific">Seinonella peptonophila</name>
    <dbReference type="NCBI Taxonomy" id="112248"/>
    <lineage>
        <taxon>Bacteria</taxon>
        <taxon>Bacillati</taxon>
        <taxon>Bacillota</taxon>
        <taxon>Bacilli</taxon>
        <taxon>Bacillales</taxon>
        <taxon>Thermoactinomycetaceae</taxon>
        <taxon>Seinonella</taxon>
    </lineage>
</organism>
<dbReference type="Proteomes" id="UP000184476">
    <property type="component" value="Unassembled WGS sequence"/>
</dbReference>
<evidence type="ECO:0000256" key="2">
    <source>
        <dbReference type="ARBA" id="ARBA00005058"/>
    </source>
</evidence>
<dbReference type="NCBIfam" id="NF006054">
    <property type="entry name" value="PRK08202.1"/>
    <property type="match status" value="1"/>
</dbReference>
<evidence type="ECO:0000313" key="12">
    <source>
        <dbReference type="EMBL" id="SHE44822.1"/>
    </source>
</evidence>
<feature type="binding site" evidence="10">
    <location>
        <begin position="82"/>
        <end position="84"/>
    </location>
    <ligand>
        <name>phosphate</name>
        <dbReference type="ChEBI" id="CHEBI:43474"/>
    </ligand>
</feature>
<evidence type="ECO:0000256" key="5">
    <source>
        <dbReference type="ARBA" id="ARBA00022553"/>
    </source>
</evidence>
<accession>A0A1M4TJY8</accession>
<comment type="catalytic activity">
    <reaction evidence="8">
        <text>a purine 2'-deoxy-D-ribonucleoside + phosphate = a purine nucleobase + 2-deoxy-alpha-D-ribose 1-phosphate</text>
        <dbReference type="Rhea" id="RHEA:36431"/>
        <dbReference type="ChEBI" id="CHEBI:26386"/>
        <dbReference type="ChEBI" id="CHEBI:43474"/>
        <dbReference type="ChEBI" id="CHEBI:57259"/>
        <dbReference type="ChEBI" id="CHEBI:142361"/>
        <dbReference type="EC" id="2.4.2.1"/>
    </reaction>
</comment>
<dbReference type="EMBL" id="FQVL01000001">
    <property type="protein sequence ID" value="SHE44822.1"/>
    <property type="molecule type" value="Genomic_DNA"/>
</dbReference>
<comment type="function">
    <text evidence="1">The purine nucleoside phosphorylases catalyze the phosphorolytic breakdown of the N-glycosidic bond in the beta-(deoxy)ribonucleoside molecules, with the formation of the corresponding free purine bases and pentose-1-phosphate. Cleaves guanosine, inosine, 2'-deoxyguanosine and 2'-deoxyinosine.</text>
</comment>